<keyword evidence="4" id="KW-1185">Reference proteome</keyword>
<dbReference type="AlphaFoldDB" id="A0A927JD26"/>
<evidence type="ECO:0000259" key="1">
    <source>
        <dbReference type="Pfam" id="PF02625"/>
    </source>
</evidence>
<protein>
    <submittedName>
        <fullName evidence="3">XdhC family protein</fullName>
    </submittedName>
</protein>
<dbReference type="PANTHER" id="PTHR30388">
    <property type="entry name" value="ALDEHYDE OXIDOREDUCTASE MOLYBDENUM COFACTOR ASSEMBLY PROTEIN"/>
    <property type="match status" value="1"/>
</dbReference>
<comment type="caution">
    <text evidence="3">The sequence shown here is derived from an EMBL/GenBank/DDBJ whole genome shotgun (WGS) entry which is preliminary data.</text>
</comment>
<organism evidence="3 4">
    <name type="scientific">Lolliginicoccus lacisalsi</name>
    <dbReference type="NCBI Taxonomy" id="2742202"/>
    <lineage>
        <taxon>Bacteria</taxon>
        <taxon>Bacillati</taxon>
        <taxon>Actinomycetota</taxon>
        <taxon>Actinomycetes</taxon>
        <taxon>Mycobacteriales</taxon>
        <taxon>Hoyosellaceae</taxon>
        <taxon>Lolliginicoccus</taxon>
    </lineage>
</organism>
<dbReference type="Proteomes" id="UP000642993">
    <property type="component" value="Unassembled WGS sequence"/>
</dbReference>
<sequence>MREILPWLHHRVARDGACGLVTVIATRGSAPREPGAAMAVDMRGEVAGGVSGGCVEADAHARAMRALSTGIAERVGYGPGGEPGGISLTCGGQLEVLVERVDTATFPGLAEVCEAVAAGRPATVGVVITDGEAPGHRLGQRGTSVAGKQFGIPLREDMLAIDFVGVPRMLILGSTPHVAAMAAMGRFLGFAVTVCDQRPVFTTSARFPGAHEVVVARPAAYLDAEIRRGRVDHRTVVLVMTHSDGVDVDVLQRALGGDEVLGFVGALGSSATALRRREELRRRGVGEAELAMLVSPVGLGAAGRMPEEVAVSIAAQLVAGGHAKAGGAERVLGPTGAMVLQG</sequence>
<dbReference type="Pfam" id="PF13478">
    <property type="entry name" value="XdhC_C"/>
    <property type="match status" value="1"/>
</dbReference>
<evidence type="ECO:0000313" key="4">
    <source>
        <dbReference type="Proteomes" id="UP000642993"/>
    </source>
</evidence>
<dbReference type="PANTHER" id="PTHR30388:SF4">
    <property type="entry name" value="MOLYBDENUM COFACTOR INSERTION CHAPERONE PAOD"/>
    <property type="match status" value="1"/>
</dbReference>
<gene>
    <name evidence="3" type="ORF">HT102_11420</name>
</gene>
<dbReference type="EMBL" id="JACYWE010000006">
    <property type="protein sequence ID" value="MBD8507098.1"/>
    <property type="molecule type" value="Genomic_DNA"/>
</dbReference>
<dbReference type="Gene3D" id="3.40.50.720">
    <property type="entry name" value="NAD(P)-binding Rossmann-like Domain"/>
    <property type="match status" value="1"/>
</dbReference>
<feature type="domain" description="XdhC- CoxI" evidence="1">
    <location>
        <begin position="13"/>
        <end position="77"/>
    </location>
</feature>
<dbReference type="InterPro" id="IPR052698">
    <property type="entry name" value="MoCofactor_Util/Proc"/>
</dbReference>
<feature type="domain" description="XdhC Rossmann" evidence="2">
    <location>
        <begin position="169"/>
        <end position="317"/>
    </location>
</feature>
<dbReference type="InterPro" id="IPR027051">
    <property type="entry name" value="XdhC_Rossmann_dom"/>
</dbReference>
<dbReference type="RefSeq" id="WP_192039547.1">
    <property type="nucleotide sequence ID" value="NZ_JACYWE010000006.1"/>
</dbReference>
<evidence type="ECO:0000259" key="2">
    <source>
        <dbReference type="Pfam" id="PF13478"/>
    </source>
</evidence>
<name>A0A927JD26_9ACTN</name>
<accession>A0A927JD26</accession>
<reference evidence="3" key="1">
    <citation type="submission" date="2020-09" db="EMBL/GenBank/DDBJ databases">
        <title>Hoyosella lacisalsi sp. nov., a halotolerant actinobacterium isolated from soil of Lake Gudzhirganskoe.</title>
        <authorList>
            <person name="Yang Q."/>
            <person name="Guo P.Y."/>
            <person name="Liu S.W."/>
            <person name="Li F.N."/>
            <person name="Sun C.H."/>
        </authorList>
    </citation>
    <scope>NUCLEOTIDE SEQUENCE</scope>
    <source>
        <strain evidence="3">G463</strain>
    </source>
</reference>
<dbReference type="InterPro" id="IPR003777">
    <property type="entry name" value="XdhC_CoxI"/>
</dbReference>
<dbReference type="Pfam" id="PF02625">
    <property type="entry name" value="XdhC_CoxI"/>
    <property type="match status" value="1"/>
</dbReference>
<evidence type="ECO:0000313" key="3">
    <source>
        <dbReference type="EMBL" id="MBD8507098.1"/>
    </source>
</evidence>
<proteinExistence type="predicted"/>